<keyword evidence="4" id="KW-0479">Metal-binding</keyword>
<evidence type="ECO:0000256" key="5">
    <source>
        <dbReference type="ARBA" id="ARBA00022801"/>
    </source>
</evidence>
<feature type="domain" description="Adenosine deaminase" evidence="8">
    <location>
        <begin position="1177"/>
        <end position="1249"/>
    </location>
</feature>
<feature type="domain" description="Adenosine deaminase" evidence="8">
    <location>
        <begin position="892"/>
        <end position="1144"/>
    </location>
</feature>
<evidence type="ECO:0000259" key="8">
    <source>
        <dbReference type="Pfam" id="PF00962"/>
    </source>
</evidence>
<dbReference type="AlphaFoldDB" id="A0A818WUQ0"/>
<keyword evidence="7" id="KW-0472">Membrane</keyword>
<dbReference type="Gene3D" id="3.20.20.140">
    <property type="entry name" value="Metal-dependent hydrolases"/>
    <property type="match status" value="1"/>
</dbReference>
<dbReference type="NCBIfam" id="TIGR01430">
    <property type="entry name" value="aden_deam"/>
    <property type="match status" value="1"/>
</dbReference>
<reference evidence="9" key="1">
    <citation type="submission" date="2021-02" db="EMBL/GenBank/DDBJ databases">
        <authorList>
            <person name="Nowell W R."/>
        </authorList>
    </citation>
    <scope>NUCLEOTIDE SEQUENCE</scope>
</reference>
<dbReference type="EMBL" id="CAJOAZ010000893">
    <property type="protein sequence ID" value="CAF3730621.1"/>
    <property type="molecule type" value="Genomic_DNA"/>
</dbReference>
<dbReference type="PANTHER" id="PTHR11409">
    <property type="entry name" value="ADENOSINE DEAMINASE"/>
    <property type="match status" value="1"/>
</dbReference>
<dbReference type="GO" id="GO:0046872">
    <property type="term" value="F:metal ion binding"/>
    <property type="evidence" value="ECO:0007669"/>
    <property type="project" value="UniProtKB-KW"/>
</dbReference>
<evidence type="ECO:0000256" key="7">
    <source>
        <dbReference type="SAM" id="Phobius"/>
    </source>
</evidence>
<evidence type="ECO:0000256" key="4">
    <source>
        <dbReference type="ARBA" id="ARBA00022723"/>
    </source>
</evidence>
<dbReference type="GO" id="GO:0006154">
    <property type="term" value="P:adenosine catabolic process"/>
    <property type="evidence" value="ECO:0007669"/>
    <property type="project" value="TreeGrafter"/>
</dbReference>
<dbReference type="EC" id="3.5.4.4" evidence="3"/>
<gene>
    <name evidence="9" type="ORF">OXD698_LOCUS14250</name>
</gene>
<keyword evidence="7" id="KW-1133">Transmembrane helix</keyword>
<dbReference type="GO" id="GO:0060169">
    <property type="term" value="P:negative regulation of adenosine receptor signaling pathway"/>
    <property type="evidence" value="ECO:0007669"/>
    <property type="project" value="TreeGrafter"/>
</dbReference>
<sequence length="1262" mass="139506">MIVEALNDYSAFLFQFAPYTDNITQTSDRSCLISYFDYSQFIYAVALGINQSTYDIFFVGEMIDLDKQIPLENRTFVGILSYTGSLTTIDCDTFYGTTQFIPGTFVHQEHLVMVTDSIGSVAYGFSDLFTFSYTAATDNLVVHETNSLSPSISFLPFAVDYNGNLGVIVGFLDNGRNSRVKYHASIILFTISASTAIATPISSWNYSAGATSWQSGLTNVGADQYAAKYEMSVSINPITTQVLVGIQSINTVFLFHYTTTALTLISSMSPGQTIGFGKGVAWLSYTLNRFAILVNVYSTDYVWISSKIYIYDSTLTSTSTPISIFPNIQQPLYNYMSSVFLNIITTPDNLVLLDNQGDLFVIVSAPVGYYSSTVGPTEQIIPAFSSQLPCIPGTYKNITGIGRCIPCPAGTKNDGTNLTLSTCTGCAINTFCPFGSTSDSISNDQLSNVVQALVYPSTPDMNGIDDILFFTLFSIDSSPRCILISPIFWALIVGAIVAIIGSTMLAMKHCTKHPKAVDRYNKLEAALKQADVIGAGEMWVGGLTTFSVLVLLIACYIFSAKYYNSYPIETAGPSTYACDTTIRNAQFTSGLQPLSVPVSDGAQAIVDLLNNQPVNINVAFLNTAYNCTSDTITLTYLLGKIWMPITTSISCNSSNYILSYNVLLPYREITIQFNLPNIYTIGGLRIGLSALGQIQSSTVTLQDLDFSQTFSQSGRMLGQDANIALSLTKVINDTSPLNVGDNDTYSGLWIGSFSMNYYESFFADTDYLNAPVARSTNLTITISETSYYILNQQSPIARLPILIYHCFLFTTTVVGSFTFIFVISNLMILPVSALLVRKYICSAVLTMNNSQMNDDNEKPLPGTLIDPNTCDHHHHTSHHNRHPLSYCVPTLVELHIHLDGSFRHSTLFELAEKKDIPLPSGIKRTMEDFIPYVCVQSDCKSLADFLGKFPFFISIVAGDVDALERVAYEFVEDQAIQGVLYTEARYSPHFLTADILTPEQVIEAINRGFERGKKEFHVDVRTLLCCIRPHPEWSMEIVELAHKYRSAGVVGIDLAAGDEHEHVVAPHVAAFQRATELGIHRTVHAGESGLADSVRQAIEQCHAERIGHGYAIIDDPTVYELIHSRDIHLECCLTSSLQTNAVGKYAPKDCDIEEKHLVLNGQETNTKLHLHMTSKKEVWHPIHHFARDHLNFSLSCDDPSVSQITIEHEYKHALVDLKLSPAQLTQCVFNAARSSFLPEKEKDELIKRLLVNYIPKGVLKHY</sequence>
<evidence type="ECO:0000256" key="1">
    <source>
        <dbReference type="ARBA" id="ARBA00001947"/>
    </source>
</evidence>
<dbReference type="GO" id="GO:0009897">
    <property type="term" value="C:external side of plasma membrane"/>
    <property type="evidence" value="ECO:0007669"/>
    <property type="project" value="TreeGrafter"/>
</dbReference>
<comment type="cofactor">
    <cofactor evidence="1">
        <name>Zn(2+)</name>
        <dbReference type="ChEBI" id="CHEBI:29105"/>
    </cofactor>
</comment>
<organism evidence="9 10">
    <name type="scientific">Adineta steineri</name>
    <dbReference type="NCBI Taxonomy" id="433720"/>
    <lineage>
        <taxon>Eukaryota</taxon>
        <taxon>Metazoa</taxon>
        <taxon>Spiralia</taxon>
        <taxon>Gnathifera</taxon>
        <taxon>Rotifera</taxon>
        <taxon>Eurotatoria</taxon>
        <taxon>Bdelloidea</taxon>
        <taxon>Adinetida</taxon>
        <taxon>Adinetidae</taxon>
        <taxon>Adineta</taxon>
    </lineage>
</organism>
<name>A0A818WUQ0_9BILA</name>
<dbReference type="Proteomes" id="UP000663844">
    <property type="component" value="Unassembled WGS sequence"/>
</dbReference>
<accession>A0A818WUQ0</accession>
<evidence type="ECO:0000256" key="6">
    <source>
        <dbReference type="ARBA" id="ARBA00022833"/>
    </source>
</evidence>
<evidence type="ECO:0000256" key="3">
    <source>
        <dbReference type="ARBA" id="ARBA00012784"/>
    </source>
</evidence>
<dbReference type="PANTHER" id="PTHR11409:SF43">
    <property type="entry name" value="ADENOSINE DEAMINASE"/>
    <property type="match status" value="1"/>
</dbReference>
<proteinExistence type="inferred from homology"/>
<dbReference type="SUPFAM" id="SSF51556">
    <property type="entry name" value="Metallo-dependent hydrolases"/>
    <property type="match status" value="1"/>
</dbReference>
<dbReference type="InterPro" id="IPR032466">
    <property type="entry name" value="Metal_Hydrolase"/>
</dbReference>
<feature type="transmembrane region" description="Helical" evidence="7">
    <location>
        <begin position="802"/>
        <end position="829"/>
    </location>
</feature>
<keyword evidence="6" id="KW-0862">Zinc</keyword>
<dbReference type="GO" id="GO:0005829">
    <property type="term" value="C:cytosol"/>
    <property type="evidence" value="ECO:0007669"/>
    <property type="project" value="TreeGrafter"/>
</dbReference>
<comment type="caution">
    <text evidence="9">The sequence shown here is derived from an EMBL/GenBank/DDBJ whole genome shotgun (WGS) entry which is preliminary data.</text>
</comment>
<comment type="similarity">
    <text evidence="2">Belongs to the metallo-dependent hydrolases superfamily. Adenosine and AMP deaminases family.</text>
</comment>
<dbReference type="GO" id="GO:0046103">
    <property type="term" value="P:inosine biosynthetic process"/>
    <property type="evidence" value="ECO:0007669"/>
    <property type="project" value="TreeGrafter"/>
</dbReference>
<dbReference type="GO" id="GO:0043103">
    <property type="term" value="P:hypoxanthine salvage"/>
    <property type="evidence" value="ECO:0007669"/>
    <property type="project" value="TreeGrafter"/>
</dbReference>
<feature type="transmembrane region" description="Helical" evidence="7">
    <location>
        <begin position="487"/>
        <end position="507"/>
    </location>
</feature>
<protein>
    <recommendedName>
        <fullName evidence="3">adenosine deaminase</fullName>
        <ecNumber evidence="3">3.5.4.4</ecNumber>
    </recommendedName>
</protein>
<dbReference type="Pfam" id="PF00962">
    <property type="entry name" value="A_deaminase"/>
    <property type="match status" value="2"/>
</dbReference>
<dbReference type="GO" id="GO:0004000">
    <property type="term" value="F:adenosine deaminase activity"/>
    <property type="evidence" value="ECO:0007669"/>
    <property type="project" value="UniProtKB-ARBA"/>
</dbReference>
<keyword evidence="7" id="KW-0812">Transmembrane</keyword>
<feature type="transmembrane region" description="Helical" evidence="7">
    <location>
        <begin position="538"/>
        <end position="559"/>
    </location>
</feature>
<evidence type="ECO:0000313" key="9">
    <source>
        <dbReference type="EMBL" id="CAF3730621.1"/>
    </source>
</evidence>
<evidence type="ECO:0000256" key="2">
    <source>
        <dbReference type="ARBA" id="ARBA00006676"/>
    </source>
</evidence>
<dbReference type="InterPro" id="IPR006330">
    <property type="entry name" value="Ado/ade_deaminase"/>
</dbReference>
<evidence type="ECO:0000313" key="10">
    <source>
        <dbReference type="Proteomes" id="UP000663844"/>
    </source>
</evidence>
<keyword evidence="5" id="KW-0378">Hydrolase</keyword>
<dbReference type="InterPro" id="IPR001365">
    <property type="entry name" value="A_deaminase_dom"/>
</dbReference>